<gene>
    <name evidence="1" type="ORF">CR513_57854</name>
</gene>
<dbReference type="PANTHER" id="PTHR34222">
    <property type="entry name" value="GAG_PRE-INTEGRS DOMAIN-CONTAINING PROTEIN"/>
    <property type="match status" value="1"/>
</dbReference>
<sequence>MAKDKVVILGPNELPNLYICTTLKKRKKLSHIEGSGLPRDDPKGRIFKFFHGLNSEYDPIHVQILGKEKLLSLSDVFSIVRSEETRRSVMLDEGKCFTKRSTSEGKSFTKSSRGEYCTYCKRPGHTKDTYYKFYGKEKELTMERTIGVAKEQGGLYYL</sequence>
<dbReference type="PANTHER" id="PTHR34222:SF37">
    <property type="entry name" value="RETROTRANSPOSON GAG DOMAIN-CONTAINING PROTEIN"/>
    <property type="match status" value="1"/>
</dbReference>
<evidence type="ECO:0000313" key="1">
    <source>
        <dbReference type="EMBL" id="RDX63683.1"/>
    </source>
</evidence>
<dbReference type="AlphaFoldDB" id="A0A371ECC1"/>
<feature type="non-terminal residue" evidence="1">
    <location>
        <position position="1"/>
    </location>
</feature>
<protein>
    <submittedName>
        <fullName evidence="1">Uncharacterized protein</fullName>
    </submittedName>
</protein>
<comment type="caution">
    <text evidence="1">The sequence shown here is derived from an EMBL/GenBank/DDBJ whole genome shotgun (WGS) entry which is preliminary data.</text>
</comment>
<dbReference type="Proteomes" id="UP000257109">
    <property type="component" value="Unassembled WGS sequence"/>
</dbReference>
<name>A0A371ECC1_MUCPR</name>
<reference evidence="1" key="1">
    <citation type="submission" date="2018-05" db="EMBL/GenBank/DDBJ databases">
        <title>Draft genome of Mucuna pruriens seed.</title>
        <authorList>
            <person name="Nnadi N.E."/>
            <person name="Vos R."/>
            <person name="Hasami M.H."/>
            <person name="Devisetty U.K."/>
            <person name="Aguiy J.C."/>
        </authorList>
    </citation>
    <scope>NUCLEOTIDE SEQUENCE [LARGE SCALE GENOMIC DNA]</scope>
    <source>
        <strain evidence="1">JCA_2017</strain>
    </source>
</reference>
<proteinExistence type="predicted"/>
<dbReference type="EMBL" id="QJKJ01014757">
    <property type="protein sequence ID" value="RDX63683.1"/>
    <property type="molecule type" value="Genomic_DNA"/>
</dbReference>
<accession>A0A371ECC1</accession>
<dbReference type="OrthoDB" id="1717805at2759"/>
<keyword evidence="2" id="KW-1185">Reference proteome</keyword>
<evidence type="ECO:0000313" key="2">
    <source>
        <dbReference type="Proteomes" id="UP000257109"/>
    </source>
</evidence>
<organism evidence="1 2">
    <name type="scientific">Mucuna pruriens</name>
    <name type="common">Velvet bean</name>
    <name type="synonym">Dolichos pruriens</name>
    <dbReference type="NCBI Taxonomy" id="157652"/>
    <lineage>
        <taxon>Eukaryota</taxon>
        <taxon>Viridiplantae</taxon>
        <taxon>Streptophyta</taxon>
        <taxon>Embryophyta</taxon>
        <taxon>Tracheophyta</taxon>
        <taxon>Spermatophyta</taxon>
        <taxon>Magnoliopsida</taxon>
        <taxon>eudicotyledons</taxon>
        <taxon>Gunneridae</taxon>
        <taxon>Pentapetalae</taxon>
        <taxon>rosids</taxon>
        <taxon>fabids</taxon>
        <taxon>Fabales</taxon>
        <taxon>Fabaceae</taxon>
        <taxon>Papilionoideae</taxon>
        <taxon>50 kb inversion clade</taxon>
        <taxon>NPAAA clade</taxon>
        <taxon>indigoferoid/millettioid clade</taxon>
        <taxon>Phaseoleae</taxon>
        <taxon>Mucuna</taxon>
    </lineage>
</organism>